<evidence type="ECO:0000313" key="2">
    <source>
        <dbReference type="Proteomes" id="UP001149411"/>
    </source>
</evidence>
<organism evidence="1 2">
    <name type="scientific">Halorutilus salinus</name>
    <dbReference type="NCBI Taxonomy" id="2487751"/>
    <lineage>
        <taxon>Archaea</taxon>
        <taxon>Methanobacteriati</taxon>
        <taxon>Methanobacteriota</taxon>
        <taxon>Stenosarchaea group</taxon>
        <taxon>Halobacteria</taxon>
        <taxon>Halorutilales</taxon>
        <taxon>Halorutilaceae</taxon>
        <taxon>Halorutilus</taxon>
    </lineage>
</organism>
<gene>
    <name evidence="1" type="ORF">EGH25_02120</name>
</gene>
<keyword evidence="2" id="KW-1185">Reference proteome</keyword>
<dbReference type="AlphaFoldDB" id="A0A9Q4GGV6"/>
<dbReference type="EMBL" id="RKLV01000002">
    <property type="protein sequence ID" value="MCX2818150.1"/>
    <property type="molecule type" value="Genomic_DNA"/>
</dbReference>
<comment type="caution">
    <text evidence="1">The sequence shown here is derived from an EMBL/GenBank/DDBJ whole genome shotgun (WGS) entry which is preliminary data.</text>
</comment>
<accession>A0A9Q4GGV6</accession>
<dbReference type="Pfam" id="PF25212">
    <property type="entry name" value="HVO_A0114"/>
    <property type="match status" value="1"/>
</dbReference>
<sequence>MTDTLIIKHETVDEAVESFGEQLESDEDTPHVVAFADVDELGKLLTERRMETIEAIMTEEPDSIRELARILDRGLREVHEDIEMLSSRGVVELVEDGRAKKPRIPYDSVHVEVDLPRRTATA</sequence>
<dbReference type="Proteomes" id="UP001149411">
    <property type="component" value="Unassembled WGS sequence"/>
</dbReference>
<name>A0A9Q4GGV6_9EURY</name>
<dbReference type="SUPFAM" id="SSF46785">
    <property type="entry name" value="Winged helix' DNA-binding domain"/>
    <property type="match status" value="1"/>
</dbReference>
<evidence type="ECO:0000313" key="1">
    <source>
        <dbReference type="EMBL" id="MCX2818150.1"/>
    </source>
</evidence>
<proteinExistence type="predicted"/>
<dbReference type="RefSeq" id="WP_266085835.1">
    <property type="nucleotide sequence ID" value="NZ_RKLV01000002.1"/>
</dbReference>
<dbReference type="InterPro" id="IPR036390">
    <property type="entry name" value="WH_DNA-bd_sf"/>
</dbReference>
<protein>
    <submittedName>
        <fullName evidence="1">Transcriptional regulator</fullName>
    </submittedName>
</protein>
<reference evidence="1" key="1">
    <citation type="submission" date="2022-09" db="EMBL/GenBank/DDBJ databases">
        <title>Haloadaptaus new haloarchaeum isolated from saline soil.</title>
        <authorList>
            <person name="Duran-Viseras A."/>
            <person name="Sanchez-Porro C."/>
            <person name="Ventosa A."/>
        </authorList>
    </citation>
    <scope>NUCLEOTIDE SEQUENCE</scope>
    <source>
        <strain evidence="1">F3-133</strain>
    </source>
</reference>